<dbReference type="GO" id="GO:0051893">
    <property type="term" value="P:regulation of focal adhesion assembly"/>
    <property type="evidence" value="ECO:0007669"/>
    <property type="project" value="TreeGrafter"/>
</dbReference>
<dbReference type="GeneTree" id="ENSGT00960000191907"/>
<dbReference type="AlphaFoldDB" id="A0A8C9MRR5"/>
<reference evidence="1" key="1">
    <citation type="submission" date="2025-08" db="UniProtKB">
        <authorList>
            <consortium name="Ensembl"/>
        </authorList>
    </citation>
    <scope>IDENTIFICATION</scope>
</reference>
<organism evidence="1 2">
    <name type="scientific">Serinus canaria</name>
    <name type="common">Island canary</name>
    <name type="synonym">Fringilla canaria</name>
    <dbReference type="NCBI Taxonomy" id="9135"/>
    <lineage>
        <taxon>Eukaryota</taxon>
        <taxon>Metazoa</taxon>
        <taxon>Chordata</taxon>
        <taxon>Craniata</taxon>
        <taxon>Vertebrata</taxon>
        <taxon>Euteleostomi</taxon>
        <taxon>Archelosauria</taxon>
        <taxon>Archosauria</taxon>
        <taxon>Dinosauria</taxon>
        <taxon>Saurischia</taxon>
        <taxon>Theropoda</taxon>
        <taxon>Coelurosauria</taxon>
        <taxon>Aves</taxon>
        <taxon>Neognathae</taxon>
        <taxon>Neoaves</taxon>
        <taxon>Telluraves</taxon>
        <taxon>Australaves</taxon>
        <taxon>Passeriformes</taxon>
        <taxon>Passeroidea</taxon>
        <taxon>Fringillidae</taxon>
        <taxon>Carduelinae</taxon>
        <taxon>Serinus</taxon>
    </lineage>
</organism>
<dbReference type="PANTHER" id="PTHR15551:SF3">
    <property type="entry name" value="LIM AND CALPONIN HOMOLOGY DOMAINS-CONTAINING PROTEIN 1"/>
    <property type="match status" value="1"/>
</dbReference>
<dbReference type="GO" id="GO:0051496">
    <property type="term" value="P:positive regulation of stress fiber assembly"/>
    <property type="evidence" value="ECO:0007669"/>
    <property type="project" value="TreeGrafter"/>
</dbReference>
<proteinExistence type="predicted"/>
<dbReference type="Ensembl" id="ENSSCAT00000008400.1">
    <property type="protein sequence ID" value="ENSSCAP00000007400.1"/>
    <property type="gene ID" value="ENSSCAG00000005717.1"/>
</dbReference>
<dbReference type="PANTHER" id="PTHR15551">
    <property type="entry name" value="LIM DOMAIN ONLY 7"/>
    <property type="match status" value="1"/>
</dbReference>
<keyword evidence="2" id="KW-1185">Reference proteome</keyword>
<dbReference type="GO" id="GO:0001725">
    <property type="term" value="C:stress fiber"/>
    <property type="evidence" value="ECO:0007669"/>
    <property type="project" value="TreeGrafter"/>
</dbReference>
<evidence type="ECO:0000313" key="1">
    <source>
        <dbReference type="Ensembl" id="ENSSCAP00000007400.1"/>
    </source>
</evidence>
<dbReference type="Proteomes" id="UP000694409">
    <property type="component" value="Unassembled WGS sequence"/>
</dbReference>
<evidence type="ECO:0000313" key="2">
    <source>
        <dbReference type="Proteomes" id="UP000694409"/>
    </source>
</evidence>
<reference evidence="1" key="2">
    <citation type="submission" date="2025-09" db="UniProtKB">
        <authorList>
            <consortium name="Ensembl"/>
        </authorList>
    </citation>
    <scope>IDENTIFICATION</scope>
</reference>
<sequence length="152" mass="17360">SRKGTEDRSLIFDYLCCFFDLEVSAALPSPPLVHQELYLILLCVSKKPVCEDSGSTPDIILRKDNPFMTHYQGKDSGSEDEAASRVPDLEKDDFATRRARMNQPKHIVPFNSFLIGPYTSKEKGKPEDCKKPLQMEKKEHARCAFMVLFFQL</sequence>
<protein>
    <submittedName>
        <fullName evidence="1">Uncharacterized protein</fullName>
    </submittedName>
</protein>
<accession>A0A8C9MRR5</accession>
<dbReference type="GO" id="GO:0032034">
    <property type="term" value="F:myosin II head/neck binding"/>
    <property type="evidence" value="ECO:0007669"/>
    <property type="project" value="TreeGrafter"/>
</dbReference>
<name>A0A8C9MRR5_SERCA</name>